<dbReference type="SUPFAM" id="SSF52540">
    <property type="entry name" value="P-loop containing nucleoside triphosphate hydrolases"/>
    <property type="match status" value="1"/>
</dbReference>
<keyword evidence="1" id="KW-0547">Nucleotide-binding</keyword>
<evidence type="ECO:0000256" key="2">
    <source>
        <dbReference type="ARBA" id="ARBA00022840"/>
    </source>
</evidence>
<dbReference type="PANTHER" id="PTHR43158">
    <property type="entry name" value="SKFA PEPTIDE EXPORT ATP-BINDING PROTEIN SKFE"/>
    <property type="match status" value="1"/>
</dbReference>
<dbReference type="CDD" id="cd03230">
    <property type="entry name" value="ABC_DR_subfamily_A"/>
    <property type="match status" value="1"/>
</dbReference>
<dbReference type="GO" id="GO:0016887">
    <property type="term" value="F:ATP hydrolysis activity"/>
    <property type="evidence" value="ECO:0007669"/>
    <property type="project" value="InterPro"/>
</dbReference>
<dbReference type="Gene3D" id="3.40.50.300">
    <property type="entry name" value="P-loop containing nucleotide triphosphate hydrolases"/>
    <property type="match status" value="1"/>
</dbReference>
<dbReference type="InterPro" id="IPR027417">
    <property type="entry name" value="P-loop_NTPase"/>
</dbReference>
<dbReference type="Pfam" id="PF00005">
    <property type="entry name" value="ABC_tran"/>
    <property type="match status" value="1"/>
</dbReference>
<protein>
    <submittedName>
        <fullName evidence="4">Spermidine/putrescine ABC transporter ATP-binding protein</fullName>
    </submittedName>
</protein>
<evidence type="ECO:0000313" key="4">
    <source>
        <dbReference type="EMBL" id="PYZ95243.1"/>
    </source>
</evidence>
<gene>
    <name evidence="4" type="ORF">CR194_06940</name>
</gene>
<keyword evidence="2 4" id="KW-0067">ATP-binding</keyword>
<dbReference type="SMART" id="SM00382">
    <property type="entry name" value="AAA"/>
    <property type="match status" value="1"/>
</dbReference>
<organism evidence="4 5">
    <name type="scientific">Salipaludibacillus keqinensis</name>
    <dbReference type="NCBI Taxonomy" id="2045207"/>
    <lineage>
        <taxon>Bacteria</taxon>
        <taxon>Bacillati</taxon>
        <taxon>Bacillota</taxon>
        <taxon>Bacilli</taxon>
        <taxon>Bacillales</taxon>
        <taxon>Bacillaceae</taxon>
    </lineage>
</organism>
<dbReference type="Proteomes" id="UP000248214">
    <property type="component" value="Unassembled WGS sequence"/>
</dbReference>
<dbReference type="InterPro" id="IPR003593">
    <property type="entry name" value="AAA+_ATPase"/>
</dbReference>
<dbReference type="InterPro" id="IPR017871">
    <property type="entry name" value="ABC_transporter-like_CS"/>
</dbReference>
<sequence length="233" mass="26152">MTPPLIKLNQVSKKYLNQTALTNITFQLTKSGIYGVIGPNGSGKTTLLKIMAGLLRSSKGTVEIMEKPVTRLSSQHIAFLSEADSLYSFQTVNQMVDFCHNVMPDFSKDKALNMIQSLNIEKDKKIKHLSKGNRARVKIVLTLSRQVPVLLMDEPLSGLDPLVREDILRMIVMNVDVEEQILVLSTHEVSEVEPFLDHVIFMKNGTCLLEKSVEQLREEKGQSVVEAMREVLS</sequence>
<dbReference type="PROSITE" id="PS50893">
    <property type="entry name" value="ABC_TRANSPORTER_2"/>
    <property type="match status" value="1"/>
</dbReference>
<dbReference type="PROSITE" id="PS00211">
    <property type="entry name" value="ABC_TRANSPORTER_1"/>
    <property type="match status" value="1"/>
</dbReference>
<name>A0A323TRR2_9BACI</name>
<dbReference type="AlphaFoldDB" id="A0A323TRR2"/>
<evidence type="ECO:0000259" key="3">
    <source>
        <dbReference type="PROSITE" id="PS50893"/>
    </source>
</evidence>
<dbReference type="PANTHER" id="PTHR43158:SF1">
    <property type="entry name" value="ABC TRANSPORTER, ATP-BINDING PROTEIN"/>
    <property type="match status" value="1"/>
</dbReference>
<dbReference type="GO" id="GO:0005524">
    <property type="term" value="F:ATP binding"/>
    <property type="evidence" value="ECO:0007669"/>
    <property type="project" value="UniProtKB-KW"/>
</dbReference>
<feature type="domain" description="ABC transporter" evidence="3">
    <location>
        <begin position="6"/>
        <end position="229"/>
    </location>
</feature>
<comment type="caution">
    <text evidence="4">The sequence shown here is derived from an EMBL/GenBank/DDBJ whole genome shotgun (WGS) entry which is preliminary data.</text>
</comment>
<evidence type="ECO:0000256" key="1">
    <source>
        <dbReference type="ARBA" id="ARBA00022741"/>
    </source>
</evidence>
<dbReference type="EMBL" id="PDOD01000001">
    <property type="protein sequence ID" value="PYZ95243.1"/>
    <property type="molecule type" value="Genomic_DNA"/>
</dbReference>
<reference evidence="4 5" key="1">
    <citation type="submission" date="2017-10" db="EMBL/GenBank/DDBJ databases">
        <title>Bacillus sp. nov., a halophilic bacterium isolated from a Keqin Lake.</title>
        <authorList>
            <person name="Wang H."/>
        </authorList>
    </citation>
    <scope>NUCLEOTIDE SEQUENCE [LARGE SCALE GENOMIC DNA]</scope>
    <source>
        <strain evidence="4 5">KQ-12</strain>
    </source>
</reference>
<dbReference type="InterPro" id="IPR003439">
    <property type="entry name" value="ABC_transporter-like_ATP-bd"/>
</dbReference>
<keyword evidence="5" id="KW-1185">Reference proteome</keyword>
<accession>A0A323TRR2</accession>
<proteinExistence type="predicted"/>
<evidence type="ECO:0000313" key="5">
    <source>
        <dbReference type="Proteomes" id="UP000248214"/>
    </source>
</evidence>